<evidence type="ECO:0000313" key="2">
    <source>
        <dbReference type="Proteomes" id="UP000251088"/>
    </source>
</evidence>
<dbReference type="RefSeq" id="WP_004213166.1">
    <property type="nucleotide sequence ID" value="NZ_AP018750.1"/>
</dbReference>
<reference evidence="1 2" key="1">
    <citation type="submission" date="2018-06" db="EMBL/GenBank/DDBJ databases">
        <authorList>
            <consortium name="Pathogen Informatics"/>
            <person name="Doyle S."/>
        </authorList>
    </citation>
    <scope>NUCLEOTIDE SEQUENCE [LARGE SCALE GENOMIC DNA]</scope>
    <source>
        <strain evidence="1 2">NCTC9128</strain>
    </source>
</reference>
<gene>
    <name evidence="1" type="ORF">NCTC9128_06655</name>
</gene>
<dbReference type="Proteomes" id="UP000251088">
    <property type="component" value="Unassembled WGS sequence"/>
</dbReference>
<evidence type="ECO:0000313" key="1">
    <source>
        <dbReference type="EMBL" id="SQC40653.1"/>
    </source>
</evidence>
<name>A0A2L1BVI3_KLEPN</name>
<protein>
    <submittedName>
        <fullName evidence="1">Uncharacterized protein</fullName>
    </submittedName>
</protein>
<organism evidence="1 2">
    <name type="scientific">Klebsiella pneumoniae</name>
    <dbReference type="NCBI Taxonomy" id="573"/>
    <lineage>
        <taxon>Bacteria</taxon>
        <taxon>Pseudomonadati</taxon>
        <taxon>Pseudomonadota</taxon>
        <taxon>Gammaproteobacteria</taxon>
        <taxon>Enterobacterales</taxon>
        <taxon>Enterobacteriaceae</taxon>
        <taxon>Klebsiella/Raoultella group</taxon>
        <taxon>Klebsiella</taxon>
        <taxon>Klebsiella pneumoniae complex</taxon>
    </lineage>
</organism>
<proteinExistence type="predicted"/>
<dbReference type="AlphaFoldDB" id="A0A2L1BVI3"/>
<accession>A0A2L1BVI3</accession>
<dbReference type="EMBL" id="UAWN01000015">
    <property type="protein sequence ID" value="SQC40653.1"/>
    <property type="molecule type" value="Genomic_DNA"/>
</dbReference>
<sequence>MREFRVFSTCLDRAVYPVPVTWRGYASSSDVAIRKMESEAKSNGWSVALIVFVQQRRVARDKSLVEIKA</sequence>